<dbReference type="CDD" id="cd00093">
    <property type="entry name" value="HTH_XRE"/>
    <property type="match status" value="1"/>
</dbReference>
<dbReference type="InterPro" id="IPR001387">
    <property type="entry name" value="Cro/C1-type_HTH"/>
</dbReference>
<dbReference type="SUPFAM" id="SSF47413">
    <property type="entry name" value="lambda repressor-like DNA-binding domains"/>
    <property type="match status" value="1"/>
</dbReference>
<gene>
    <name evidence="1" type="ORF">JAO78_005295</name>
</gene>
<dbReference type="Proteomes" id="UP000633814">
    <property type="component" value="Unassembled WGS sequence"/>
</dbReference>
<dbReference type="Gene3D" id="1.10.10.60">
    <property type="entry name" value="Homeodomain-like"/>
    <property type="match status" value="1"/>
</dbReference>
<accession>A0ABS8C1L7</accession>
<evidence type="ECO:0000313" key="2">
    <source>
        <dbReference type="Proteomes" id="UP000633814"/>
    </source>
</evidence>
<sequence>MKTLTIQQKLQQLLERGLSPKDLAEKIGCHISTVYRIRDGFITDPSYSVGQAIDNLLAEKQANAA</sequence>
<keyword evidence="2" id="KW-1185">Reference proteome</keyword>
<evidence type="ECO:0000313" key="1">
    <source>
        <dbReference type="EMBL" id="MCB5226227.1"/>
    </source>
</evidence>
<protein>
    <submittedName>
        <fullName evidence="1">Helix-turn-helix domain-containing protein</fullName>
    </submittedName>
</protein>
<organism evidence="1 2">
    <name type="scientific">Alishewanella maricola</name>
    <dbReference type="NCBI Taxonomy" id="2795740"/>
    <lineage>
        <taxon>Bacteria</taxon>
        <taxon>Pseudomonadati</taxon>
        <taxon>Pseudomonadota</taxon>
        <taxon>Gammaproteobacteria</taxon>
        <taxon>Alteromonadales</taxon>
        <taxon>Alteromonadaceae</taxon>
        <taxon>Alishewanella</taxon>
    </lineage>
</organism>
<dbReference type="RefSeq" id="WP_226750313.1">
    <property type="nucleotide sequence ID" value="NZ_JAEINI020000002.1"/>
</dbReference>
<reference evidence="1 2" key="1">
    <citation type="submission" date="2021-10" db="EMBL/GenBank/DDBJ databases">
        <title>Alishewanella koreense sp. nov. isolated from seawater of southwestern coast in South Korea and the proposal for the reclassification of Rheinheimera perlucida and Rheinheimera tuosuensis as Arsukibacterium perlucida and Arsukibacterium tuosuensis.</title>
        <authorList>
            <person name="Kim K.H."/>
            <person name="Ruan W."/>
            <person name="Kim K.R."/>
            <person name="Baek J.H."/>
            <person name="Jeon C.O."/>
        </authorList>
    </citation>
    <scope>NUCLEOTIDE SEQUENCE [LARGE SCALE GENOMIC DNA]</scope>
    <source>
        <strain evidence="1 2">16-MA</strain>
    </source>
</reference>
<dbReference type="InterPro" id="IPR010982">
    <property type="entry name" value="Lambda_DNA-bd_dom_sf"/>
</dbReference>
<dbReference type="EMBL" id="JAEINI020000002">
    <property type="protein sequence ID" value="MCB5226227.1"/>
    <property type="molecule type" value="Genomic_DNA"/>
</dbReference>
<dbReference type="Pfam" id="PF13384">
    <property type="entry name" value="HTH_23"/>
    <property type="match status" value="1"/>
</dbReference>
<proteinExistence type="predicted"/>
<comment type="caution">
    <text evidence="1">The sequence shown here is derived from an EMBL/GenBank/DDBJ whole genome shotgun (WGS) entry which is preliminary data.</text>
</comment>
<name>A0ABS8C1L7_9ALTE</name>